<dbReference type="AlphaFoldDB" id="A0A517VHD7"/>
<feature type="transmembrane region" description="Helical" evidence="1">
    <location>
        <begin position="7"/>
        <end position="29"/>
    </location>
</feature>
<dbReference type="EMBL" id="CP036343">
    <property type="protein sequence ID" value="QDT92420.1"/>
    <property type="molecule type" value="Genomic_DNA"/>
</dbReference>
<keyword evidence="1" id="KW-1133">Transmembrane helix</keyword>
<sequence>MKTSKRLFRTWVLCITILVSLLMLGTALYETFNVSDKSSSRGIKFLVFFLGGVALPIIIVTVLPGEDE</sequence>
<gene>
    <name evidence="2" type="ORF">Pan161_40870</name>
</gene>
<name>A0A517VHD7_9PLAN</name>
<feature type="transmembrane region" description="Helical" evidence="1">
    <location>
        <begin position="41"/>
        <end position="63"/>
    </location>
</feature>
<reference evidence="2 3" key="1">
    <citation type="submission" date="2019-02" db="EMBL/GenBank/DDBJ databases">
        <title>Deep-cultivation of Planctomycetes and their phenomic and genomic characterization uncovers novel biology.</title>
        <authorList>
            <person name="Wiegand S."/>
            <person name="Jogler M."/>
            <person name="Boedeker C."/>
            <person name="Pinto D."/>
            <person name="Vollmers J."/>
            <person name="Rivas-Marin E."/>
            <person name="Kohn T."/>
            <person name="Peeters S.H."/>
            <person name="Heuer A."/>
            <person name="Rast P."/>
            <person name="Oberbeckmann S."/>
            <person name="Bunk B."/>
            <person name="Jeske O."/>
            <person name="Meyerdierks A."/>
            <person name="Storesund J.E."/>
            <person name="Kallscheuer N."/>
            <person name="Luecker S."/>
            <person name="Lage O.M."/>
            <person name="Pohl T."/>
            <person name="Merkel B.J."/>
            <person name="Hornburger P."/>
            <person name="Mueller R.-W."/>
            <person name="Bruemmer F."/>
            <person name="Labrenz M."/>
            <person name="Spormann A.M."/>
            <person name="Op den Camp H."/>
            <person name="Overmann J."/>
            <person name="Amann R."/>
            <person name="Jetten M.S.M."/>
            <person name="Mascher T."/>
            <person name="Medema M.H."/>
            <person name="Devos D.P."/>
            <person name="Kaster A.-K."/>
            <person name="Ovreas L."/>
            <person name="Rohde M."/>
            <person name="Galperin M.Y."/>
            <person name="Jogler C."/>
        </authorList>
    </citation>
    <scope>NUCLEOTIDE SEQUENCE [LARGE SCALE GENOMIC DNA]</scope>
    <source>
        <strain evidence="2 3">Pan161</strain>
    </source>
</reference>
<evidence type="ECO:0000256" key="1">
    <source>
        <dbReference type="SAM" id="Phobius"/>
    </source>
</evidence>
<protein>
    <submittedName>
        <fullName evidence="2">Uncharacterized protein</fullName>
    </submittedName>
</protein>
<evidence type="ECO:0000313" key="3">
    <source>
        <dbReference type="Proteomes" id="UP000316855"/>
    </source>
</evidence>
<dbReference type="Proteomes" id="UP000316855">
    <property type="component" value="Chromosome"/>
</dbReference>
<keyword evidence="3" id="KW-1185">Reference proteome</keyword>
<keyword evidence="1" id="KW-0472">Membrane</keyword>
<keyword evidence="1" id="KW-0812">Transmembrane</keyword>
<organism evidence="2 3">
    <name type="scientific">Gimesia algae</name>
    <dbReference type="NCBI Taxonomy" id="2527971"/>
    <lineage>
        <taxon>Bacteria</taxon>
        <taxon>Pseudomonadati</taxon>
        <taxon>Planctomycetota</taxon>
        <taxon>Planctomycetia</taxon>
        <taxon>Planctomycetales</taxon>
        <taxon>Planctomycetaceae</taxon>
        <taxon>Gimesia</taxon>
    </lineage>
</organism>
<dbReference type="KEGG" id="gax:Pan161_40870"/>
<evidence type="ECO:0000313" key="2">
    <source>
        <dbReference type="EMBL" id="QDT92420.1"/>
    </source>
</evidence>
<accession>A0A517VHD7</accession>
<proteinExistence type="predicted"/>